<keyword evidence="1" id="KW-1133">Transmembrane helix</keyword>
<organism evidence="3 4">
    <name type="scientific">Cylindrotheca closterium</name>
    <dbReference type="NCBI Taxonomy" id="2856"/>
    <lineage>
        <taxon>Eukaryota</taxon>
        <taxon>Sar</taxon>
        <taxon>Stramenopiles</taxon>
        <taxon>Ochrophyta</taxon>
        <taxon>Bacillariophyta</taxon>
        <taxon>Bacillariophyceae</taxon>
        <taxon>Bacillariophycidae</taxon>
        <taxon>Bacillariales</taxon>
        <taxon>Bacillariaceae</taxon>
        <taxon>Cylindrotheca</taxon>
    </lineage>
</organism>
<keyword evidence="1" id="KW-0472">Membrane</keyword>
<evidence type="ECO:0000256" key="1">
    <source>
        <dbReference type="SAM" id="Phobius"/>
    </source>
</evidence>
<keyword evidence="2" id="KW-0732">Signal</keyword>
<keyword evidence="4" id="KW-1185">Reference proteome</keyword>
<evidence type="ECO:0000313" key="4">
    <source>
        <dbReference type="Proteomes" id="UP001295423"/>
    </source>
</evidence>
<dbReference type="EMBL" id="CAKOGP040000350">
    <property type="protein sequence ID" value="CAJ1934644.1"/>
    <property type="molecule type" value="Genomic_DNA"/>
</dbReference>
<reference evidence="3" key="1">
    <citation type="submission" date="2023-08" db="EMBL/GenBank/DDBJ databases">
        <authorList>
            <person name="Audoor S."/>
            <person name="Bilcke G."/>
        </authorList>
    </citation>
    <scope>NUCLEOTIDE SEQUENCE</scope>
</reference>
<protein>
    <submittedName>
        <fullName evidence="3">Uncharacterized protein</fullName>
    </submittedName>
</protein>
<feature type="transmembrane region" description="Helical" evidence="1">
    <location>
        <begin position="69"/>
        <end position="87"/>
    </location>
</feature>
<evidence type="ECO:0000256" key="2">
    <source>
        <dbReference type="SAM" id="SignalP"/>
    </source>
</evidence>
<proteinExistence type="predicted"/>
<dbReference type="Proteomes" id="UP001295423">
    <property type="component" value="Unassembled WGS sequence"/>
</dbReference>
<accession>A0AAD2CH88</accession>
<gene>
    <name evidence="3" type="ORF">CYCCA115_LOCUS3985</name>
</gene>
<evidence type="ECO:0000313" key="3">
    <source>
        <dbReference type="EMBL" id="CAJ1934644.1"/>
    </source>
</evidence>
<comment type="caution">
    <text evidence="3">The sequence shown here is derived from an EMBL/GenBank/DDBJ whole genome shotgun (WGS) entry which is preliminary data.</text>
</comment>
<keyword evidence="1" id="KW-0812">Transmembrane</keyword>
<dbReference type="AlphaFoldDB" id="A0AAD2CH88"/>
<sequence length="93" mass="10301">MWSFIHKSFQLFLIFLCSTAVLGIPHEKFLSLSKLVFVQGTVVTHGCPLAQIVILMICINVFSKTSIAIFILFVVSCVTACASKTILKLLNPR</sequence>
<feature type="transmembrane region" description="Helical" evidence="1">
    <location>
        <begin position="42"/>
        <end position="62"/>
    </location>
</feature>
<feature type="chain" id="PRO_5042006647" evidence="2">
    <location>
        <begin position="24"/>
        <end position="93"/>
    </location>
</feature>
<feature type="signal peptide" evidence="2">
    <location>
        <begin position="1"/>
        <end position="23"/>
    </location>
</feature>
<name>A0AAD2CH88_9STRA</name>